<dbReference type="InterPro" id="IPR020837">
    <property type="entry name" value="Fibrinogen_CS"/>
</dbReference>
<protein>
    <submittedName>
        <fullName evidence="4">Tenascin-R</fullName>
    </submittedName>
</protein>
<dbReference type="InterPro" id="IPR036056">
    <property type="entry name" value="Fibrinogen-like_C"/>
</dbReference>
<dbReference type="InterPro" id="IPR050373">
    <property type="entry name" value="Fibrinogen_C-term_domain"/>
</dbReference>
<dbReference type="EMBL" id="GBXI01001262">
    <property type="protein sequence ID" value="JAD13030.1"/>
    <property type="molecule type" value="Transcribed_RNA"/>
</dbReference>
<dbReference type="InterPro" id="IPR002181">
    <property type="entry name" value="Fibrinogen_a/b/g_C_dom"/>
</dbReference>
<dbReference type="Gene3D" id="3.90.215.10">
    <property type="entry name" value="Gamma Fibrinogen, chain A, domain 1"/>
    <property type="match status" value="1"/>
</dbReference>
<proteinExistence type="predicted"/>
<dbReference type="PROSITE" id="PS00514">
    <property type="entry name" value="FIBRINOGEN_C_1"/>
    <property type="match status" value="1"/>
</dbReference>
<gene>
    <name evidence="4" type="primary">TNR_5</name>
    <name evidence="4" type="ORF">g.29214</name>
</gene>
<keyword evidence="1" id="KW-1015">Disulfide bond</keyword>
<feature type="signal peptide" evidence="2">
    <location>
        <begin position="1"/>
        <end position="21"/>
    </location>
</feature>
<dbReference type="SUPFAM" id="SSF56496">
    <property type="entry name" value="Fibrinogen C-terminal domain-like"/>
    <property type="match status" value="1"/>
</dbReference>
<evidence type="ECO:0000259" key="3">
    <source>
        <dbReference type="PROSITE" id="PS51406"/>
    </source>
</evidence>
<dbReference type="PANTHER" id="PTHR19143">
    <property type="entry name" value="FIBRINOGEN/TENASCIN/ANGIOPOEITIN"/>
    <property type="match status" value="1"/>
</dbReference>
<dbReference type="InterPro" id="IPR014716">
    <property type="entry name" value="Fibrinogen_a/b/g_C_1"/>
</dbReference>
<dbReference type="PROSITE" id="PS51406">
    <property type="entry name" value="FIBRINOGEN_C_2"/>
    <property type="match status" value="1"/>
</dbReference>
<dbReference type="SMART" id="SM00186">
    <property type="entry name" value="FBG"/>
    <property type="match status" value="1"/>
</dbReference>
<sequence length="298" mass="34261">MFRFVYIILLYNILSFRIGYGLKQNDDTTGTMCDCNCDVQIDIVKNFMKDLADVRKCKDKITNIETQLLRNRAAKPSSCIEAAASSLKNGVYEIQIKNLNVTDVEVFCEESVDFGGWLVIQRRQSGSVDFKRDWHDYKEGFGNITENFWIGLETLHALTSGCEQELYIHMKARNGTEYYAKYSHILIGNEGEDYVLKKLGKYSGSAGDSLSYHLGMKFSTQDRDNDYSKGNCAEYYHGGWWFKDCYRGYLNGRFGHNLGGLNWHDIEKDVSLVFAQIMIRPSSICWRKLMLGNGYQQV</sequence>
<reference evidence="4" key="1">
    <citation type="submission" date="2014-11" db="EMBL/GenBank/DDBJ databases">
        <authorList>
            <person name="Geib S."/>
        </authorList>
    </citation>
    <scope>NUCLEOTIDE SEQUENCE</scope>
</reference>
<evidence type="ECO:0000313" key="4">
    <source>
        <dbReference type="EMBL" id="JAD13030.1"/>
    </source>
</evidence>
<organism evidence="4">
    <name type="scientific">Zeugodacus cucurbitae</name>
    <name type="common">Melon fruit fly</name>
    <name type="synonym">Bactrocera cucurbitae</name>
    <dbReference type="NCBI Taxonomy" id="28588"/>
    <lineage>
        <taxon>Eukaryota</taxon>
        <taxon>Metazoa</taxon>
        <taxon>Ecdysozoa</taxon>
        <taxon>Arthropoda</taxon>
        <taxon>Hexapoda</taxon>
        <taxon>Insecta</taxon>
        <taxon>Pterygota</taxon>
        <taxon>Neoptera</taxon>
        <taxon>Endopterygota</taxon>
        <taxon>Diptera</taxon>
        <taxon>Brachycera</taxon>
        <taxon>Muscomorpha</taxon>
        <taxon>Tephritoidea</taxon>
        <taxon>Tephritidae</taxon>
        <taxon>Zeugodacus</taxon>
        <taxon>Zeugodacus</taxon>
    </lineage>
</organism>
<dbReference type="GO" id="GO:0005615">
    <property type="term" value="C:extracellular space"/>
    <property type="evidence" value="ECO:0007669"/>
    <property type="project" value="TreeGrafter"/>
</dbReference>
<reference evidence="4" key="2">
    <citation type="journal article" date="2015" name="Gigascience">
        <title>Reconstructing a comprehensive transcriptome assembly of a white-pupal translocated strain of the pest fruit fly Bactrocera cucurbitae.</title>
        <authorList>
            <person name="Sim S.B."/>
            <person name="Calla B."/>
            <person name="Hall B."/>
            <person name="DeRego T."/>
            <person name="Geib S.M."/>
        </authorList>
    </citation>
    <scope>NUCLEOTIDE SEQUENCE</scope>
</reference>
<feature type="domain" description="Fibrinogen C-terminal" evidence="3">
    <location>
        <begin position="70"/>
        <end position="283"/>
    </location>
</feature>
<name>A0A0A1XQ81_ZEUCU</name>
<dbReference type="Pfam" id="PF00147">
    <property type="entry name" value="Fibrinogen_C"/>
    <property type="match status" value="1"/>
</dbReference>
<accession>A0A0A1XQ81</accession>
<dbReference type="CDD" id="cd00087">
    <property type="entry name" value="FReD"/>
    <property type="match status" value="1"/>
</dbReference>
<dbReference type="PANTHER" id="PTHR19143:SF327">
    <property type="entry name" value="FI21813P1-RELATED"/>
    <property type="match status" value="1"/>
</dbReference>
<feature type="chain" id="PRO_5001995028" evidence="2">
    <location>
        <begin position="22"/>
        <end position="298"/>
    </location>
</feature>
<keyword evidence="2" id="KW-0732">Signal</keyword>
<dbReference type="AlphaFoldDB" id="A0A0A1XQ81"/>
<evidence type="ECO:0000256" key="1">
    <source>
        <dbReference type="ARBA" id="ARBA00023157"/>
    </source>
</evidence>
<evidence type="ECO:0000256" key="2">
    <source>
        <dbReference type="SAM" id="SignalP"/>
    </source>
</evidence>